<reference evidence="1" key="1">
    <citation type="submission" date="2018-06" db="EMBL/GenBank/DDBJ databases">
        <authorList>
            <person name="Zhirakovskaya E."/>
        </authorList>
    </citation>
    <scope>NUCLEOTIDE SEQUENCE</scope>
</reference>
<accession>A0A3B1C726</accession>
<dbReference type="EMBL" id="UOGA01000226">
    <property type="protein sequence ID" value="VAX22441.1"/>
    <property type="molecule type" value="Genomic_DNA"/>
</dbReference>
<name>A0A3B1C726_9ZZZZ</name>
<protein>
    <submittedName>
        <fullName evidence="1">Sensor histidine kinase</fullName>
    </submittedName>
</protein>
<evidence type="ECO:0000313" key="1">
    <source>
        <dbReference type="EMBL" id="VAX22441.1"/>
    </source>
</evidence>
<feature type="non-terminal residue" evidence="1">
    <location>
        <position position="1"/>
    </location>
</feature>
<dbReference type="AlphaFoldDB" id="A0A3B1C726"/>
<dbReference type="GO" id="GO:0016301">
    <property type="term" value="F:kinase activity"/>
    <property type="evidence" value="ECO:0007669"/>
    <property type="project" value="UniProtKB-KW"/>
</dbReference>
<dbReference type="InterPro" id="IPR015943">
    <property type="entry name" value="WD40/YVTN_repeat-like_dom_sf"/>
</dbReference>
<proteinExistence type="predicted"/>
<keyword evidence="1" id="KW-0418">Kinase</keyword>
<dbReference type="Gene3D" id="2.130.10.10">
    <property type="entry name" value="YVTN repeat-like/Quinoprotein amine dehydrogenase"/>
    <property type="match status" value="1"/>
</dbReference>
<dbReference type="InterPro" id="IPR011110">
    <property type="entry name" value="Reg_prop"/>
</dbReference>
<keyword evidence="1" id="KW-0808">Transferase</keyword>
<dbReference type="SUPFAM" id="SSF63829">
    <property type="entry name" value="Calcium-dependent phosphotriesterase"/>
    <property type="match status" value="1"/>
</dbReference>
<sequence>ALFADGKWTNWQHANGLGASYEKVKDDIQYKNDPGKFSSHHAKQKAEQGLGDVDIAYNPNYIISLVVDKGDGVVWCGTWGAGLARFDGKEWKNYTVADGLPGNHVFMLYQGDDGALWVGTSKGLARMNDDGSFKVFTKANGLFADNVFSMTKASDGSVWVGSFGGVARISPEVLQ</sequence>
<gene>
    <name evidence="1" type="ORF">MNBD_NITROSPINAE04-1124</name>
</gene>
<dbReference type="Pfam" id="PF07494">
    <property type="entry name" value="Reg_prop"/>
    <property type="match status" value="2"/>
</dbReference>
<organism evidence="1">
    <name type="scientific">hydrothermal vent metagenome</name>
    <dbReference type="NCBI Taxonomy" id="652676"/>
    <lineage>
        <taxon>unclassified sequences</taxon>
        <taxon>metagenomes</taxon>
        <taxon>ecological metagenomes</taxon>
    </lineage>
</organism>